<comment type="caution">
    <text evidence="2">The sequence shown here is derived from an EMBL/GenBank/DDBJ whole genome shotgun (WGS) entry which is preliminary data.</text>
</comment>
<dbReference type="EMBL" id="JBAMMX010000001">
    <property type="protein sequence ID" value="KAK6947388.1"/>
    <property type="molecule type" value="Genomic_DNA"/>
</dbReference>
<evidence type="ECO:0000313" key="3">
    <source>
        <dbReference type="Proteomes" id="UP001370490"/>
    </source>
</evidence>
<dbReference type="AlphaFoldDB" id="A0AAN8ZUK5"/>
<name>A0AAN8ZUK5_9MAGN</name>
<evidence type="ECO:0000256" key="1">
    <source>
        <dbReference type="SAM" id="MobiDB-lite"/>
    </source>
</evidence>
<accession>A0AAN8ZUK5</accession>
<protein>
    <submittedName>
        <fullName evidence="2">Uncharacterized protein</fullName>
    </submittedName>
</protein>
<evidence type="ECO:0000313" key="2">
    <source>
        <dbReference type="EMBL" id="KAK6947388.1"/>
    </source>
</evidence>
<proteinExistence type="predicted"/>
<keyword evidence="3" id="KW-1185">Reference proteome</keyword>
<reference evidence="2 3" key="1">
    <citation type="submission" date="2023-12" db="EMBL/GenBank/DDBJ databases">
        <title>A high-quality genome assembly for Dillenia turbinata (Dilleniales).</title>
        <authorList>
            <person name="Chanderbali A."/>
        </authorList>
    </citation>
    <scope>NUCLEOTIDE SEQUENCE [LARGE SCALE GENOMIC DNA]</scope>
    <source>
        <strain evidence="2">LSX21</strain>
        <tissue evidence="2">Leaf</tissue>
    </source>
</reference>
<gene>
    <name evidence="2" type="ORF">RJ641_000861</name>
</gene>
<sequence length="197" mass="22642">MVLWEITLATAYILGLKRTYRLALKIQRRLISPKRLKLRNFVQSRSRIAFDVALTVHRNIQQRDLEVGRNFGTRILRFLDRLKPSAQISGPLSKSPTDSGSNTNLTKQVTKSQQQTHGSIQGTCSKSVDKGSYRNLFASSWHKPFPTITMMLRRPAGMNSQYRPLSICASDIPRFNYPRSGFEGVIRKDIMEWMLRN</sequence>
<feature type="region of interest" description="Disordered" evidence="1">
    <location>
        <begin position="87"/>
        <end position="124"/>
    </location>
</feature>
<dbReference type="PANTHER" id="PTHR35998">
    <property type="entry name" value="OS02G0127900 PROTEIN"/>
    <property type="match status" value="1"/>
</dbReference>
<dbReference type="PANTHER" id="PTHR35998:SF1">
    <property type="entry name" value="OS02G0127900 PROTEIN"/>
    <property type="match status" value="1"/>
</dbReference>
<dbReference type="Proteomes" id="UP001370490">
    <property type="component" value="Unassembled WGS sequence"/>
</dbReference>
<organism evidence="2 3">
    <name type="scientific">Dillenia turbinata</name>
    <dbReference type="NCBI Taxonomy" id="194707"/>
    <lineage>
        <taxon>Eukaryota</taxon>
        <taxon>Viridiplantae</taxon>
        <taxon>Streptophyta</taxon>
        <taxon>Embryophyta</taxon>
        <taxon>Tracheophyta</taxon>
        <taxon>Spermatophyta</taxon>
        <taxon>Magnoliopsida</taxon>
        <taxon>eudicotyledons</taxon>
        <taxon>Gunneridae</taxon>
        <taxon>Pentapetalae</taxon>
        <taxon>Dilleniales</taxon>
        <taxon>Dilleniaceae</taxon>
        <taxon>Dillenia</taxon>
    </lineage>
</organism>